<dbReference type="FunFam" id="1.20.1050.60:FF:000001">
    <property type="entry name" value="Putative alpha-1,2-mannosidase"/>
    <property type="match status" value="1"/>
</dbReference>
<dbReference type="EMBL" id="LGGN01000003">
    <property type="protein sequence ID" value="KUK78792.1"/>
    <property type="molecule type" value="Genomic_DNA"/>
</dbReference>
<dbReference type="FunFam" id="3.30.2080.10:FF:000001">
    <property type="entry name" value="Alpha-1,2-mannosidase subfamily"/>
    <property type="match status" value="1"/>
</dbReference>
<protein>
    <recommendedName>
        <fullName evidence="9">Alpha-1,2-mannosidase</fullName>
    </recommendedName>
</protein>
<evidence type="ECO:0000256" key="1">
    <source>
        <dbReference type="ARBA" id="ARBA00001913"/>
    </source>
</evidence>
<comment type="subunit">
    <text evidence="2">Monomer.</text>
</comment>
<dbReference type="InterPro" id="IPR012939">
    <property type="entry name" value="Glyco_hydro_92"/>
</dbReference>
<dbReference type="PANTHER" id="PTHR12143">
    <property type="entry name" value="PEPTIDE N-GLYCANASE PNGASE -RELATED"/>
    <property type="match status" value="1"/>
</dbReference>
<dbReference type="PANTHER" id="PTHR12143:SF39">
    <property type="entry name" value="SECRETED PROTEIN"/>
    <property type="match status" value="1"/>
</dbReference>
<dbReference type="GO" id="GO:0006516">
    <property type="term" value="P:glycoprotein catabolic process"/>
    <property type="evidence" value="ECO:0007669"/>
    <property type="project" value="TreeGrafter"/>
</dbReference>
<dbReference type="NCBIfam" id="TIGR01180">
    <property type="entry name" value="aman2_put"/>
    <property type="match status" value="1"/>
</dbReference>
<feature type="domain" description="Glycosyl hydrolase family 92 N-terminal" evidence="6">
    <location>
        <begin position="35"/>
        <end position="258"/>
    </location>
</feature>
<dbReference type="Pfam" id="PF17678">
    <property type="entry name" value="Glyco_hydro_92N"/>
    <property type="match status" value="1"/>
</dbReference>
<evidence type="ECO:0000259" key="6">
    <source>
        <dbReference type="Pfam" id="PF17678"/>
    </source>
</evidence>
<dbReference type="GO" id="GO:0005975">
    <property type="term" value="P:carbohydrate metabolic process"/>
    <property type="evidence" value="ECO:0007669"/>
    <property type="project" value="InterPro"/>
</dbReference>
<dbReference type="PATRIC" id="fig|294710.3.peg.1152"/>
<dbReference type="Proteomes" id="UP000053860">
    <property type="component" value="Unassembled WGS sequence"/>
</dbReference>
<dbReference type="Gene3D" id="2.70.98.10">
    <property type="match status" value="1"/>
</dbReference>
<keyword evidence="4" id="KW-0732">Signal</keyword>
<dbReference type="InterPro" id="IPR050883">
    <property type="entry name" value="PNGase"/>
</dbReference>
<feature type="domain" description="Glycosyl hydrolase family 92" evidence="5">
    <location>
        <begin position="265"/>
        <end position="730"/>
    </location>
</feature>
<dbReference type="GO" id="GO:0005829">
    <property type="term" value="C:cytosol"/>
    <property type="evidence" value="ECO:0007669"/>
    <property type="project" value="TreeGrafter"/>
</dbReference>
<evidence type="ECO:0008006" key="9">
    <source>
        <dbReference type="Google" id="ProtNLM"/>
    </source>
</evidence>
<feature type="chain" id="PRO_5007150969" description="Alpha-1,2-mannosidase" evidence="4">
    <location>
        <begin position="22"/>
        <end position="736"/>
    </location>
</feature>
<sequence length="736" mass="83559">MKKTILLFATLLLALACTKKSDSTTNNNEGDLTQYVNPFIGTAFTGHTFPGATYPLGMMQPGPETGNFSWEYCSGYFYDDERINGFSQNRLNGTGCVDLGDLLMQPFAGEKRDDLSSRFDKSTEKASPGYYAVELPENEVKVEITAAPHVAFHRYTFAEGKPANVLADFQSGLVWQKERLYTHVLENEITFEGDRTITGHTRRTEWVERTYYFIIEFDKPILSSEKLDPQDPREKAPRYILSFDMGDDTTLNMKIAMSTTGVEGAKVNLAAEVSGWDFDEVHQQAKDEWNRYLSRVQVEGTDDEKTSFYTSLYHLYIQPNNIADVDGRYVGPNGVTQSPTGTYYSTLSQWDTFRAAFPMYTILSPEIVSDLVNAMTDYSSQQGHLPIWALMGQETYTMIGNHSIPMIVDAYLKGFTGFDAEKVYGEIKKSLTESTHHKTNWDLYDKYGYYPYDLVRTESVSRTLECSFDDYCAALMAQKLGKEEDYAFFMKRAGYYKNLFDKETNSMRPKDANGKWLSPFDPYELAHADSSIGGHYTEGNALQYTWHVMQDIPGLIELMGGKDKTGEVLDYLFNTTQESTGNLSDVTGLIGQYAHGNEPSHHVAYLYNWLDRPEETQRLVRQITTDFYQNKPDGLIGNDDCGQMSAWYLFSAMGFYPVNPVSGELVFGAPQLPKVTLQLGDGKTFTMEALNLSKENMYVDKIEWNGQPYDQKFITYDQIMEGGTLLFHMTNTTKQR</sequence>
<dbReference type="SUPFAM" id="SSF48208">
    <property type="entry name" value="Six-hairpin glycosidases"/>
    <property type="match status" value="1"/>
</dbReference>
<keyword evidence="3" id="KW-0106">Calcium</keyword>
<proteinExistence type="predicted"/>
<name>A0A117M183_9BACT</name>
<dbReference type="InterPro" id="IPR008928">
    <property type="entry name" value="6-hairpin_glycosidase_sf"/>
</dbReference>
<organism evidence="7 8">
    <name type="scientific">Proteiniphilum acetatigenes</name>
    <dbReference type="NCBI Taxonomy" id="294710"/>
    <lineage>
        <taxon>Bacteria</taxon>
        <taxon>Pseudomonadati</taxon>
        <taxon>Bacteroidota</taxon>
        <taxon>Bacteroidia</taxon>
        <taxon>Bacteroidales</taxon>
        <taxon>Dysgonomonadaceae</taxon>
        <taxon>Proteiniphilum</taxon>
    </lineage>
</organism>
<dbReference type="Gene3D" id="1.20.1610.10">
    <property type="entry name" value="alpha-1,2-mannosidases domains"/>
    <property type="match status" value="1"/>
</dbReference>
<dbReference type="InterPro" id="IPR041371">
    <property type="entry name" value="GH92_N"/>
</dbReference>
<dbReference type="GO" id="GO:0000224">
    <property type="term" value="F:peptide-N4-(N-acetyl-beta-glucosaminyl)asparagine amidase activity"/>
    <property type="evidence" value="ECO:0007669"/>
    <property type="project" value="TreeGrafter"/>
</dbReference>
<comment type="cofactor">
    <cofactor evidence="1">
        <name>Ca(2+)</name>
        <dbReference type="ChEBI" id="CHEBI:29108"/>
    </cofactor>
</comment>
<comment type="caution">
    <text evidence="7">The sequence shown here is derived from an EMBL/GenBank/DDBJ whole genome shotgun (WGS) entry which is preliminary data.</text>
</comment>
<dbReference type="STRING" id="1123008.GCA_000380985_03752"/>
<dbReference type="PROSITE" id="PS51257">
    <property type="entry name" value="PROKAR_LIPOPROTEIN"/>
    <property type="match status" value="1"/>
</dbReference>
<dbReference type="InterPro" id="IPR014718">
    <property type="entry name" value="GH-type_carb-bd"/>
</dbReference>
<evidence type="ECO:0000256" key="2">
    <source>
        <dbReference type="ARBA" id="ARBA00011245"/>
    </source>
</evidence>
<evidence type="ECO:0000313" key="8">
    <source>
        <dbReference type="Proteomes" id="UP000053860"/>
    </source>
</evidence>
<evidence type="ECO:0000259" key="5">
    <source>
        <dbReference type="Pfam" id="PF07971"/>
    </source>
</evidence>
<dbReference type="Pfam" id="PF07971">
    <property type="entry name" value="Glyco_hydro_92"/>
    <property type="match status" value="1"/>
</dbReference>
<gene>
    <name evidence="7" type="ORF">XD92_0046</name>
</gene>
<dbReference type="GO" id="GO:0030246">
    <property type="term" value="F:carbohydrate binding"/>
    <property type="evidence" value="ECO:0007669"/>
    <property type="project" value="InterPro"/>
</dbReference>
<evidence type="ECO:0000256" key="4">
    <source>
        <dbReference type="SAM" id="SignalP"/>
    </source>
</evidence>
<evidence type="ECO:0000256" key="3">
    <source>
        <dbReference type="ARBA" id="ARBA00022837"/>
    </source>
</evidence>
<feature type="signal peptide" evidence="4">
    <location>
        <begin position="1"/>
        <end position="21"/>
    </location>
</feature>
<evidence type="ECO:0000313" key="7">
    <source>
        <dbReference type="EMBL" id="KUK78792.1"/>
    </source>
</evidence>
<dbReference type="Gene3D" id="3.30.2080.10">
    <property type="entry name" value="GH92 mannosidase domain"/>
    <property type="match status" value="1"/>
</dbReference>
<reference evidence="8" key="1">
    <citation type="journal article" date="2015" name="MBio">
        <title>Genome-Resolved Metagenomic Analysis Reveals Roles for Candidate Phyla and Other Microbial Community Members in Biogeochemical Transformations in Oil Reservoirs.</title>
        <authorList>
            <person name="Hu P."/>
            <person name="Tom L."/>
            <person name="Singh A."/>
            <person name="Thomas B.C."/>
            <person name="Baker B.J."/>
            <person name="Piceno Y.M."/>
            <person name="Andersen G.L."/>
            <person name="Banfield J.F."/>
        </authorList>
    </citation>
    <scope>NUCLEOTIDE SEQUENCE [LARGE SCALE GENOMIC DNA]</scope>
</reference>
<dbReference type="Gene3D" id="1.20.1050.60">
    <property type="entry name" value="alpha-1,2-mannosidase"/>
    <property type="match status" value="1"/>
</dbReference>
<dbReference type="InterPro" id="IPR005887">
    <property type="entry name" value="GH92_a_mannosidase_put"/>
</dbReference>
<accession>A0A117M183</accession>
<dbReference type="AlphaFoldDB" id="A0A117M183"/>